<dbReference type="Proteomes" id="UP000237925">
    <property type="component" value="Chromosome"/>
</dbReference>
<protein>
    <submittedName>
        <fullName evidence="1">Cellulose synthase</fullName>
    </submittedName>
</protein>
<evidence type="ECO:0000313" key="2">
    <source>
        <dbReference type="Proteomes" id="UP000237925"/>
    </source>
</evidence>
<gene>
    <name evidence="1" type="ORF">C6568_09755</name>
</gene>
<name>A0A2R3QCL8_9BURK</name>
<dbReference type="EMBL" id="CP027667">
    <property type="protein sequence ID" value="AVO49521.1"/>
    <property type="molecule type" value="Genomic_DNA"/>
</dbReference>
<dbReference type="RefSeq" id="WP_106683953.1">
    <property type="nucleotide sequence ID" value="NZ_CP027667.1"/>
</dbReference>
<dbReference type="Gene3D" id="3.30.70.2590">
    <property type="match status" value="1"/>
</dbReference>
<sequence length="156" mass="16939">MHHTSTAAIDTHQVQRLQCQRQWRGFLHALGQEFAAALSAQDLATLMARIGVRFAAQHPLNPSENVTELQQAMNAVWDALDWGQVELAQAPAGMEIQHRFSPLVAALGETEGSWATGFLQGVYQQWFDAAGAAGLRVQTISALDALGNAHLRLVTA</sequence>
<proteinExistence type="predicted"/>
<dbReference type="OrthoDB" id="8963422at2"/>
<organism evidence="1 2">
    <name type="scientific">Melaminivora suipulveris</name>
    <dbReference type="NCBI Taxonomy" id="2109913"/>
    <lineage>
        <taxon>Bacteria</taxon>
        <taxon>Pseudomonadati</taxon>
        <taxon>Pseudomonadota</taxon>
        <taxon>Betaproteobacteria</taxon>
        <taxon>Burkholderiales</taxon>
        <taxon>Comamonadaceae</taxon>
        <taxon>Melaminivora</taxon>
    </lineage>
</organism>
<dbReference type="GO" id="GO:0030244">
    <property type="term" value="P:cellulose biosynthetic process"/>
    <property type="evidence" value="ECO:0007669"/>
    <property type="project" value="InterPro"/>
</dbReference>
<dbReference type="AlphaFoldDB" id="A0A2R3QCL8"/>
<dbReference type="KEGG" id="mela:C6568_09755"/>
<dbReference type="Pfam" id="PF03500">
    <property type="entry name" value="Cellsynth_D"/>
    <property type="match status" value="1"/>
</dbReference>
<dbReference type="InterPro" id="IPR038470">
    <property type="entry name" value="Cellsynth_D_sf"/>
</dbReference>
<keyword evidence="2" id="KW-1185">Reference proteome</keyword>
<evidence type="ECO:0000313" key="1">
    <source>
        <dbReference type="EMBL" id="AVO49521.1"/>
    </source>
</evidence>
<dbReference type="InterPro" id="IPR022798">
    <property type="entry name" value="BcsD_bac"/>
</dbReference>
<reference evidence="1 2" key="1">
    <citation type="submission" date="2018-03" db="EMBL/GenBank/DDBJ databases">
        <title>Genome sequencing of Melaminivora sp.</title>
        <authorList>
            <person name="Kim S.-J."/>
            <person name="Heo J."/>
            <person name="Ahn J.-H."/>
            <person name="Kwon S.-W."/>
        </authorList>
    </citation>
    <scope>NUCLEOTIDE SEQUENCE [LARGE SCALE GENOMIC DNA]</scope>
    <source>
        <strain evidence="1 2">SC2-9</strain>
    </source>
</reference>
<accession>A0A2R3QCL8</accession>